<sequence>MEELPIINRAYEVYKSTADINNHLEKRWRYSLGISLENSVLSLLQELIMAKNAPKPIKASYLIKAQSHLEISVLKLRLFLELKIANETKIFQTQSKLAEIGRMLGGWIKSLNNA</sequence>
<dbReference type="Proteomes" id="UP000229364">
    <property type="component" value="Unassembled WGS sequence"/>
</dbReference>
<organism evidence="2 3">
    <name type="scientific">bacterium (Candidatus Gribaldobacteria) CG_4_10_14_0_2_um_filter_41_16</name>
    <dbReference type="NCBI Taxonomy" id="2014265"/>
    <lineage>
        <taxon>Bacteria</taxon>
        <taxon>Candidatus Gribaldobacteria</taxon>
    </lineage>
</organism>
<accession>A0A2M7VI96</accession>
<dbReference type="InterPro" id="IPR036583">
    <property type="entry name" value="23S_rRNA_IVS_sf"/>
</dbReference>
<proteinExistence type="predicted"/>
<feature type="domain" description="bAvd-like" evidence="1">
    <location>
        <begin position="11"/>
        <end position="110"/>
    </location>
</feature>
<dbReference type="EMBL" id="PFPR01000049">
    <property type="protein sequence ID" value="PJA01567.1"/>
    <property type="molecule type" value="Genomic_DNA"/>
</dbReference>
<dbReference type="Gene3D" id="1.20.1440.60">
    <property type="entry name" value="23S rRNA-intervening sequence"/>
    <property type="match status" value="1"/>
</dbReference>
<dbReference type="AlphaFoldDB" id="A0A2M7VI96"/>
<gene>
    <name evidence="2" type="ORF">COX74_02055</name>
</gene>
<protein>
    <recommendedName>
        <fullName evidence="1">bAvd-like domain-containing protein</fullName>
    </recommendedName>
</protein>
<reference evidence="3" key="1">
    <citation type="submission" date="2017-09" db="EMBL/GenBank/DDBJ databases">
        <title>Depth-based differentiation of microbial function through sediment-hosted aquifers and enrichment of novel symbionts in the deep terrestrial subsurface.</title>
        <authorList>
            <person name="Probst A.J."/>
            <person name="Ladd B."/>
            <person name="Jarett J.K."/>
            <person name="Geller-Mcgrath D.E."/>
            <person name="Sieber C.M.K."/>
            <person name="Emerson J.B."/>
            <person name="Anantharaman K."/>
            <person name="Thomas B.C."/>
            <person name="Malmstrom R."/>
            <person name="Stieglmeier M."/>
            <person name="Klingl A."/>
            <person name="Woyke T."/>
            <person name="Ryan C.M."/>
            <person name="Banfield J.F."/>
        </authorList>
    </citation>
    <scope>NUCLEOTIDE SEQUENCE [LARGE SCALE GENOMIC DNA]</scope>
</reference>
<comment type="caution">
    <text evidence="2">The sequence shown here is derived from an EMBL/GenBank/DDBJ whole genome shotgun (WGS) entry which is preliminary data.</text>
</comment>
<evidence type="ECO:0000313" key="3">
    <source>
        <dbReference type="Proteomes" id="UP000229364"/>
    </source>
</evidence>
<dbReference type="Pfam" id="PF22296">
    <property type="entry name" value="bAvd"/>
    <property type="match status" value="1"/>
</dbReference>
<dbReference type="SUPFAM" id="SSF158446">
    <property type="entry name" value="IVS-encoded protein-like"/>
    <property type="match status" value="1"/>
</dbReference>
<name>A0A2M7VI96_9BACT</name>
<dbReference type="CDD" id="cd16376">
    <property type="entry name" value="Avd_like"/>
    <property type="match status" value="1"/>
</dbReference>
<evidence type="ECO:0000259" key="1">
    <source>
        <dbReference type="Pfam" id="PF22296"/>
    </source>
</evidence>
<dbReference type="InterPro" id="IPR055360">
    <property type="entry name" value="bAvd"/>
</dbReference>
<evidence type="ECO:0000313" key="2">
    <source>
        <dbReference type="EMBL" id="PJA01567.1"/>
    </source>
</evidence>